<keyword evidence="8" id="KW-1278">Translocase</keyword>
<keyword evidence="7" id="KW-0067">ATP-binding</keyword>
<dbReference type="GO" id="GO:0015833">
    <property type="term" value="P:peptide transport"/>
    <property type="evidence" value="ECO:0007669"/>
    <property type="project" value="InterPro"/>
</dbReference>
<dbReference type="HOGENOM" id="CLU_000604_1_23_0"/>
<dbReference type="KEGG" id="tle:Tlet_1528"/>
<keyword evidence="5" id="KW-0997">Cell inner membrane</keyword>
<dbReference type="InterPro" id="IPR013563">
    <property type="entry name" value="Oligopep_ABC_C"/>
</dbReference>
<dbReference type="GO" id="GO:0016887">
    <property type="term" value="F:ATP hydrolysis activity"/>
    <property type="evidence" value="ECO:0007669"/>
    <property type="project" value="InterPro"/>
</dbReference>
<dbReference type="eggNOG" id="COG0444">
    <property type="taxonomic scope" value="Bacteria"/>
</dbReference>
<dbReference type="OrthoDB" id="9806285at2"/>
<gene>
    <name evidence="11" type="ordered locus">Tlet_1528</name>
</gene>
<dbReference type="PROSITE" id="PS00211">
    <property type="entry name" value="ABC_TRANSPORTER_1"/>
    <property type="match status" value="1"/>
</dbReference>
<accession>A8F7F0</accession>
<evidence type="ECO:0000256" key="9">
    <source>
        <dbReference type="ARBA" id="ARBA00023136"/>
    </source>
</evidence>
<evidence type="ECO:0000256" key="7">
    <source>
        <dbReference type="ARBA" id="ARBA00022840"/>
    </source>
</evidence>
<feature type="domain" description="ABC transporter" evidence="10">
    <location>
        <begin position="5"/>
        <end position="255"/>
    </location>
</feature>
<evidence type="ECO:0000256" key="6">
    <source>
        <dbReference type="ARBA" id="ARBA00022741"/>
    </source>
</evidence>
<evidence type="ECO:0000313" key="12">
    <source>
        <dbReference type="Proteomes" id="UP000002016"/>
    </source>
</evidence>
<dbReference type="NCBIfam" id="TIGR01727">
    <property type="entry name" value="oligo_HPY"/>
    <property type="match status" value="1"/>
</dbReference>
<dbReference type="PANTHER" id="PTHR43297">
    <property type="entry name" value="OLIGOPEPTIDE TRANSPORT ATP-BINDING PROTEIN APPD"/>
    <property type="match status" value="1"/>
</dbReference>
<dbReference type="InterPro" id="IPR003593">
    <property type="entry name" value="AAA+_ATPase"/>
</dbReference>
<dbReference type="PANTHER" id="PTHR43297:SF14">
    <property type="entry name" value="ATPASE AAA-TYPE CORE DOMAIN-CONTAINING PROTEIN"/>
    <property type="match status" value="1"/>
</dbReference>
<keyword evidence="4" id="KW-1003">Cell membrane</keyword>
<dbReference type="GO" id="GO:0005886">
    <property type="term" value="C:plasma membrane"/>
    <property type="evidence" value="ECO:0007669"/>
    <property type="project" value="UniProtKB-SubCell"/>
</dbReference>
<reference evidence="11 12" key="1">
    <citation type="submission" date="2007-08" db="EMBL/GenBank/DDBJ databases">
        <title>Complete sequence of Thermotoga lettingae TMO.</title>
        <authorList>
            <consortium name="US DOE Joint Genome Institute"/>
            <person name="Copeland A."/>
            <person name="Lucas S."/>
            <person name="Lapidus A."/>
            <person name="Barry K."/>
            <person name="Glavina del Rio T."/>
            <person name="Dalin E."/>
            <person name="Tice H."/>
            <person name="Pitluck S."/>
            <person name="Foster B."/>
            <person name="Bruce D."/>
            <person name="Schmutz J."/>
            <person name="Larimer F."/>
            <person name="Land M."/>
            <person name="Hauser L."/>
            <person name="Kyrpides N."/>
            <person name="Mikhailova N."/>
            <person name="Nelson K."/>
            <person name="Gogarten J.P."/>
            <person name="Noll K."/>
            <person name="Richardson P."/>
        </authorList>
    </citation>
    <scope>NUCLEOTIDE SEQUENCE [LARGE SCALE GENOMIC DNA]</scope>
    <source>
        <strain evidence="12">ATCC BAA-301 / DSM 14385 / NBRC 107922 / TMO</strain>
    </source>
</reference>
<dbReference type="Proteomes" id="UP000002016">
    <property type="component" value="Chromosome"/>
</dbReference>
<dbReference type="Pfam" id="PF08352">
    <property type="entry name" value="oligo_HPY"/>
    <property type="match status" value="1"/>
</dbReference>
<keyword evidence="3" id="KW-0813">Transport</keyword>
<evidence type="ECO:0000256" key="1">
    <source>
        <dbReference type="ARBA" id="ARBA00004202"/>
    </source>
</evidence>
<dbReference type="STRING" id="416591.Tlet_1528"/>
<dbReference type="InterPro" id="IPR050388">
    <property type="entry name" value="ABC_Ni/Peptide_Import"/>
</dbReference>
<dbReference type="CDD" id="cd03257">
    <property type="entry name" value="ABC_NikE_OppD_transporters"/>
    <property type="match status" value="1"/>
</dbReference>
<dbReference type="InterPro" id="IPR027417">
    <property type="entry name" value="P-loop_NTPase"/>
</dbReference>
<evidence type="ECO:0000256" key="4">
    <source>
        <dbReference type="ARBA" id="ARBA00022475"/>
    </source>
</evidence>
<dbReference type="InterPro" id="IPR017871">
    <property type="entry name" value="ABC_transporter-like_CS"/>
</dbReference>
<keyword evidence="9" id="KW-0472">Membrane</keyword>
<sequence>MKKILQIENLKTYFRTPDGIVKAVDGISFHLNEAEVLALVGESGCGKSVTVMTILGLIKCPPAIVQGSIRYGEIDLLKLSNEEYRKIRGKKISMIFQEPMSSFDPLYTVGKQMMEVAMAHLNCNPDQARQLCIDMLKKVQIPLAEKRFDEYPHEMSGGMLQRIMIAMALLTNPDVLIADEPTTALDVTIQAQVLNLFRDLQSTYRTSVIFITHDLGVVAELANRVHVMYAGKIVERATVEQIFKSPKHPYTKGLLRSRVRREYKGKLLPYVPGYVPSATNFPKGCRFHPRCEYAKNVCIEQEPPEFFIDGTGVSCWLYARSDEK</sequence>
<evidence type="ECO:0000256" key="5">
    <source>
        <dbReference type="ARBA" id="ARBA00022519"/>
    </source>
</evidence>
<evidence type="ECO:0000256" key="2">
    <source>
        <dbReference type="ARBA" id="ARBA00005417"/>
    </source>
</evidence>
<comment type="subcellular location">
    <subcellularLocation>
        <location evidence="1">Cell membrane</location>
        <topology evidence="1">Peripheral membrane protein</topology>
    </subcellularLocation>
</comment>
<keyword evidence="12" id="KW-1185">Reference proteome</keyword>
<dbReference type="AlphaFoldDB" id="A8F7F0"/>
<dbReference type="InterPro" id="IPR003439">
    <property type="entry name" value="ABC_transporter-like_ATP-bd"/>
</dbReference>
<dbReference type="FunFam" id="3.40.50.300:FF:000016">
    <property type="entry name" value="Oligopeptide ABC transporter ATP-binding component"/>
    <property type="match status" value="1"/>
</dbReference>
<evidence type="ECO:0000256" key="8">
    <source>
        <dbReference type="ARBA" id="ARBA00022967"/>
    </source>
</evidence>
<dbReference type="Pfam" id="PF00005">
    <property type="entry name" value="ABC_tran"/>
    <property type="match status" value="1"/>
</dbReference>
<evidence type="ECO:0000259" key="10">
    <source>
        <dbReference type="PROSITE" id="PS50893"/>
    </source>
</evidence>
<comment type="similarity">
    <text evidence="2">Belongs to the ABC transporter superfamily.</text>
</comment>
<reference evidence="11 12" key="2">
    <citation type="journal article" date="2009" name="Proc. Natl. Acad. Sci. U.S.A.">
        <title>On the chimeric nature, thermophilic origin, and phylogenetic placement of the Thermotogales.</title>
        <authorList>
            <person name="Zhaxybayeva O."/>
            <person name="Swithers K.S."/>
            <person name="Lapierre P."/>
            <person name="Fournier G.P."/>
            <person name="Bickhart D.M."/>
            <person name="DeBoy R.T."/>
            <person name="Nelson K.E."/>
            <person name="Nesbo C.L."/>
            <person name="Doolittle W.F."/>
            <person name="Gogarten J.P."/>
            <person name="Noll K.M."/>
        </authorList>
    </citation>
    <scope>NUCLEOTIDE SEQUENCE [LARGE SCALE GENOMIC DNA]</scope>
    <source>
        <strain evidence="12">ATCC BAA-301 / DSM 14385 / NBRC 107922 / TMO</strain>
    </source>
</reference>
<dbReference type="SUPFAM" id="SSF52540">
    <property type="entry name" value="P-loop containing nucleoside triphosphate hydrolases"/>
    <property type="match status" value="1"/>
</dbReference>
<protein>
    <submittedName>
        <fullName evidence="11">Oligopeptide/dipeptide ABC transporter, ATPase subunit</fullName>
    </submittedName>
</protein>
<dbReference type="RefSeq" id="WP_012003560.1">
    <property type="nucleotide sequence ID" value="NC_009828.1"/>
</dbReference>
<dbReference type="EMBL" id="CP000812">
    <property type="protein sequence ID" value="ABV34084.1"/>
    <property type="molecule type" value="Genomic_DNA"/>
</dbReference>
<evidence type="ECO:0000313" key="11">
    <source>
        <dbReference type="EMBL" id="ABV34084.1"/>
    </source>
</evidence>
<dbReference type="SMART" id="SM00382">
    <property type="entry name" value="AAA"/>
    <property type="match status" value="1"/>
</dbReference>
<organism evidence="11 12">
    <name type="scientific">Pseudothermotoga lettingae (strain ATCC BAA-301 / DSM 14385 / NBRC 107922 / TMO)</name>
    <name type="common">Thermotoga lettingae</name>
    <dbReference type="NCBI Taxonomy" id="416591"/>
    <lineage>
        <taxon>Bacteria</taxon>
        <taxon>Thermotogati</taxon>
        <taxon>Thermotogota</taxon>
        <taxon>Thermotogae</taxon>
        <taxon>Thermotogales</taxon>
        <taxon>Thermotogaceae</taxon>
        <taxon>Pseudothermotoga</taxon>
    </lineage>
</organism>
<evidence type="ECO:0000256" key="3">
    <source>
        <dbReference type="ARBA" id="ARBA00022448"/>
    </source>
</evidence>
<proteinExistence type="inferred from homology"/>
<keyword evidence="6" id="KW-0547">Nucleotide-binding</keyword>
<dbReference type="Gene3D" id="3.40.50.300">
    <property type="entry name" value="P-loop containing nucleotide triphosphate hydrolases"/>
    <property type="match status" value="1"/>
</dbReference>
<dbReference type="PROSITE" id="PS50893">
    <property type="entry name" value="ABC_TRANSPORTER_2"/>
    <property type="match status" value="1"/>
</dbReference>
<name>A8F7F0_PSELT</name>
<dbReference type="GO" id="GO:0005524">
    <property type="term" value="F:ATP binding"/>
    <property type="evidence" value="ECO:0007669"/>
    <property type="project" value="UniProtKB-KW"/>
</dbReference>